<feature type="transmembrane region" description="Helical" evidence="6">
    <location>
        <begin position="411"/>
        <end position="430"/>
    </location>
</feature>
<feature type="transmembrane region" description="Helical" evidence="6">
    <location>
        <begin position="98"/>
        <end position="116"/>
    </location>
</feature>
<dbReference type="EMBL" id="JAQQFN010000028">
    <property type="protein sequence ID" value="MFL9887471.1"/>
    <property type="molecule type" value="Genomic_DNA"/>
</dbReference>
<feature type="transmembrane region" description="Helical" evidence="6">
    <location>
        <begin position="156"/>
        <end position="179"/>
    </location>
</feature>
<evidence type="ECO:0000313" key="9">
    <source>
        <dbReference type="Proteomes" id="UP001629249"/>
    </source>
</evidence>
<feature type="transmembrane region" description="Helical" evidence="6">
    <location>
        <begin position="320"/>
        <end position="339"/>
    </location>
</feature>
<feature type="domain" description="Major facilitator superfamily (MFS) profile" evidence="7">
    <location>
        <begin position="32"/>
        <end position="436"/>
    </location>
</feature>
<dbReference type="InterPro" id="IPR036259">
    <property type="entry name" value="MFS_trans_sf"/>
</dbReference>
<name>A0ABW8ZXK0_9BURK</name>
<dbReference type="PROSITE" id="PS50850">
    <property type="entry name" value="MFS"/>
    <property type="match status" value="1"/>
</dbReference>
<evidence type="ECO:0000256" key="2">
    <source>
        <dbReference type="ARBA" id="ARBA00022448"/>
    </source>
</evidence>
<keyword evidence="5 6" id="KW-0472">Membrane</keyword>
<evidence type="ECO:0000259" key="7">
    <source>
        <dbReference type="PROSITE" id="PS50850"/>
    </source>
</evidence>
<dbReference type="PANTHER" id="PTHR43791">
    <property type="entry name" value="PERMEASE-RELATED"/>
    <property type="match status" value="1"/>
</dbReference>
<evidence type="ECO:0000256" key="5">
    <source>
        <dbReference type="ARBA" id="ARBA00023136"/>
    </source>
</evidence>
<feature type="transmembrane region" description="Helical" evidence="6">
    <location>
        <begin position="122"/>
        <end position="144"/>
    </location>
</feature>
<feature type="transmembrane region" description="Helical" evidence="6">
    <location>
        <begin position="377"/>
        <end position="399"/>
    </location>
</feature>
<keyword evidence="2" id="KW-0813">Transport</keyword>
<dbReference type="Proteomes" id="UP001629249">
    <property type="component" value="Unassembled WGS sequence"/>
</dbReference>
<sequence>MMNQNSLQYAATPQSPASQPLDATYRKIAYRLLPILFLSYVVSYLDRQNIGFAKLQMQQELNFSDSVFGLGASIFFLGYILFEVPSNILLHKLGARRWIARIMISWGLISALMFVTRGPVSFYVLRLLLGVAEAGLVPGAILYLSQWFPASRRARVVAVFYSAVAVSGIVGGPVSGWLMQTFNGAYGLSGWQWLFISEGLPSVLMGLIVWRFMVDSPDHAGWLSPEERMAVKAELAVVAHASGSEMRALADPQLWLLIVVFFMLCAGITGVGLWMPTLVQATGVRSLTQIGLLTAVPYLVAIVAMFFNCRHSDRTGERRWHVALPMLIAAMGLALAVRFEHDTVISLVGLTLCASGILCSTPPFWSLPVARLSGRAAAVGVAMVTAMGNLGSFASPYFIGLTRDLTHSTAIGIYSIAAGLFFGGLLILAYHRHDAVHVFRDVVA</sequence>
<dbReference type="PANTHER" id="PTHR43791:SF36">
    <property type="entry name" value="TRANSPORTER, PUTATIVE (AFU_ORTHOLOGUE AFUA_6G08340)-RELATED"/>
    <property type="match status" value="1"/>
</dbReference>
<keyword evidence="4 6" id="KW-1133">Transmembrane helix</keyword>
<evidence type="ECO:0000256" key="1">
    <source>
        <dbReference type="ARBA" id="ARBA00004141"/>
    </source>
</evidence>
<organism evidence="8 9">
    <name type="scientific">Paraburkholderia agricolaris</name>
    <dbReference type="NCBI Taxonomy" id="2152888"/>
    <lineage>
        <taxon>Bacteria</taxon>
        <taxon>Pseudomonadati</taxon>
        <taxon>Pseudomonadota</taxon>
        <taxon>Betaproteobacteria</taxon>
        <taxon>Burkholderiales</taxon>
        <taxon>Burkholderiaceae</taxon>
        <taxon>Paraburkholderia</taxon>
    </lineage>
</organism>
<gene>
    <name evidence="8" type="ORF">PQR66_30865</name>
</gene>
<feature type="transmembrane region" description="Helical" evidence="6">
    <location>
        <begin position="287"/>
        <end position="308"/>
    </location>
</feature>
<keyword evidence="9" id="KW-1185">Reference proteome</keyword>
<protein>
    <submittedName>
        <fullName evidence="8">MFS transporter</fullName>
    </submittedName>
</protein>
<evidence type="ECO:0000256" key="6">
    <source>
        <dbReference type="SAM" id="Phobius"/>
    </source>
</evidence>
<proteinExistence type="predicted"/>
<evidence type="ECO:0000313" key="8">
    <source>
        <dbReference type="EMBL" id="MFL9887471.1"/>
    </source>
</evidence>
<feature type="transmembrane region" description="Helical" evidence="6">
    <location>
        <begin position="66"/>
        <end position="86"/>
    </location>
</feature>
<feature type="transmembrane region" description="Helical" evidence="6">
    <location>
        <begin position="191"/>
        <end position="210"/>
    </location>
</feature>
<accession>A0ABW8ZXK0</accession>
<keyword evidence="3 6" id="KW-0812">Transmembrane</keyword>
<feature type="transmembrane region" description="Helical" evidence="6">
    <location>
        <begin position="254"/>
        <end position="275"/>
    </location>
</feature>
<evidence type="ECO:0000256" key="3">
    <source>
        <dbReference type="ARBA" id="ARBA00022692"/>
    </source>
</evidence>
<evidence type="ECO:0000256" key="4">
    <source>
        <dbReference type="ARBA" id="ARBA00022989"/>
    </source>
</evidence>
<dbReference type="Pfam" id="PF07690">
    <property type="entry name" value="MFS_1"/>
    <property type="match status" value="1"/>
</dbReference>
<feature type="transmembrane region" description="Helical" evidence="6">
    <location>
        <begin position="28"/>
        <end position="46"/>
    </location>
</feature>
<dbReference type="CDD" id="cd17319">
    <property type="entry name" value="MFS_ExuT_GudP_like"/>
    <property type="match status" value="1"/>
</dbReference>
<comment type="caution">
    <text evidence="8">The sequence shown here is derived from an EMBL/GenBank/DDBJ whole genome shotgun (WGS) entry which is preliminary data.</text>
</comment>
<dbReference type="SUPFAM" id="SSF103473">
    <property type="entry name" value="MFS general substrate transporter"/>
    <property type="match status" value="1"/>
</dbReference>
<dbReference type="Gene3D" id="1.20.1250.20">
    <property type="entry name" value="MFS general substrate transporter like domains"/>
    <property type="match status" value="2"/>
</dbReference>
<feature type="transmembrane region" description="Helical" evidence="6">
    <location>
        <begin position="345"/>
        <end position="365"/>
    </location>
</feature>
<reference evidence="8 9" key="1">
    <citation type="journal article" date="2024" name="Chem. Sci.">
        <title>Discovery of megapolipeptins by genome mining of a Burkholderiales bacteria collection.</title>
        <authorList>
            <person name="Paulo B.S."/>
            <person name="Recchia M.J.J."/>
            <person name="Lee S."/>
            <person name="Fergusson C.H."/>
            <person name="Romanowski S.B."/>
            <person name="Hernandez A."/>
            <person name="Krull N."/>
            <person name="Liu D.Y."/>
            <person name="Cavanagh H."/>
            <person name="Bos A."/>
            <person name="Gray C.A."/>
            <person name="Murphy B.T."/>
            <person name="Linington R.G."/>
            <person name="Eustaquio A.S."/>
        </authorList>
    </citation>
    <scope>NUCLEOTIDE SEQUENCE [LARGE SCALE GENOMIC DNA]</scope>
    <source>
        <strain evidence="8 9">RL16-012-BIC-B</strain>
    </source>
</reference>
<dbReference type="InterPro" id="IPR011701">
    <property type="entry name" value="MFS"/>
</dbReference>
<dbReference type="InterPro" id="IPR020846">
    <property type="entry name" value="MFS_dom"/>
</dbReference>
<comment type="subcellular location">
    <subcellularLocation>
        <location evidence="1">Membrane</location>
        <topology evidence="1">Multi-pass membrane protein</topology>
    </subcellularLocation>
</comment>